<name>A0A5J4JIJ0_9BACI</name>
<sequence length="252" mass="29180">MEIKEKTAARTWIEKNAHALDGWMVDAFTSFAARLSDKNKPFPCVPAVAGFALDQIQYAFIEGGEAAGSSFASILKNYSGNWRQYGPYTSLIVFSNLPHFEGGIEDYEQLFWQILSEAGSLDEEDWPADIPEDPEHPLWQFCFHGEKYFVYGASPAHQKRRSRHFPYLMFALTPRAVLEQFSKDKRKAERTRASIHQRLAAYDSVPIHPELKQYGEKDNFEWRQYFLRDDNGRPQTCPFAKARNKNRQKPVF</sequence>
<evidence type="ECO:0000313" key="2">
    <source>
        <dbReference type="Proteomes" id="UP000391919"/>
    </source>
</evidence>
<dbReference type="AlphaFoldDB" id="A0A5J4JIJ0"/>
<dbReference type="InterPro" id="IPR014988">
    <property type="entry name" value="Uncharacterised_YqcI/YcgG"/>
</dbReference>
<dbReference type="PANTHER" id="PTHR40045:SF1">
    <property type="entry name" value="YQCI_YCGG FAMILY PROTEIN"/>
    <property type="match status" value="1"/>
</dbReference>
<comment type="caution">
    <text evidence="1">The sequence shown here is derived from an EMBL/GenBank/DDBJ whole genome shotgun (WGS) entry which is preliminary data.</text>
</comment>
<proteinExistence type="predicted"/>
<keyword evidence="2" id="KW-1185">Reference proteome</keyword>
<dbReference type="RefSeq" id="WP_151679706.1">
    <property type="nucleotide sequence ID" value="NZ_BKZP01000018.1"/>
</dbReference>
<evidence type="ECO:0008006" key="3">
    <source>
        <dbReference type="Google" id="ProtNLM"/>
    </source>
</evidence>
<dbReference type="Pfam" id="PF08892">
    <property type="entry name" value="YqcI_YcgG"/>
    <property type="match status" value="1"/>
</dbReference>
<protein>
    <recommendedName>
        <fullName evidence="3">YqcI/YcgG family protein</fullName>
    </recommendedName>
</protein>
<dbReference type="EMBL" id="BKZQ01000021">
    <property type="protein sequence ID" value="GER70495.1"/>
    <property type="molecule type" value="Genomic_DNA"/>
</dbReference>
<organism evidence="1 2">
    <name type="scientific">Weizmannia acidilactici</name>
    <dbReference type="NCBI Taxonomy" id="2607726"/>
    <lineage>
        <taxon>Bacteria</taxon>
        <taxon>Bacillati</taxon>
        <taxon>Bacillota</taxon>
        <taxon>Bacilli</taxon>
        <taxon>Bacillales</taxon>
        <taxon>Bacillaceae</taxon>
        <taxon>Heyndrickxia</taxon>
    </lineage>
</organism>
<dbReference type="Proteomes" id="UP000391919">
    <property type="component" value="Unassembled WGS sequence"/>
</dbReference>
<accession>A0A5J4JIJ0</accession>
<evidence type="ECO:0000313" key="1">
    <source>
        <dbReference type="EMBL" id="GER70495.1"/>
    </source>
</evidence>
<gene>
    <name evidence="1" type="ORF">BpJC7_17980</name>
</gene>
<dbReference type="PANTHER" id="PTHR40045">
    <property type="entry name" value="YCGG FAMILY PROTEIN"/>
    <property type="match status" value="1"/>
</dbReference>
<reference evidence="1 2" key="1">
    <citation type="submission" date="2019-09" db="EMBL/GenBank/DDBJ databases">
        <title>Draft genome sequence of Bacillus sp. JC-7.</title>
        <authorList>
            <person name="Tanaka N."/>
            <person name="Shiwa Y."/>
            <person name="Fujita N."/>
            <person name="Tanasupawat S."/>
        </authorList>
    </citation>
    <scope>NUCLEOTIDE SEQUENCE [LARGE SCALE GENOMIC DNA]</scope>
    <source>
        <strain evidence="1 2">JC-7</strain>
    </source>
</reference>